<dbReference type="RefSeq" id="WP_006778174.1">
    <property type="nucleotide sequence ID" value="NZ_CP040506.1"/>
</dbReference>
<dbReference type="PANTHER" id="PTHR43649">
    <property type="entry name" value="ARABINOSE-BINDING PROTEIN-RELATED"/>
    <property type="match status" value="1"/>
</dbReference>
<feature type="region of interest" description="Disordered" evidence="1">
    <location>
        <begin position="26"/>
        <end position="49"/>
    </location>
</feature>
<accession>G5I9K3</accession>
<organism evidence="2 3">
    <name type="scientific">Hungatella hathewayi WAL-18680</name>
    <dbReference type="NCBI Taxonomy" id="742737"/>
    <lineage>
        <taxon>Bacteria</taxon>
        <taxon>Bacillati</taxon>
        <taxon>Bacillota</taxon>
        <taxon>Clostridia</taxon>
        <taxon>Lachnospirales</taxon>
        <taxon>Lachnospiraceae</taxon>
        <taxon>Hungatella</taxon>
    </lineage>
</organism>
<dbReference type="SUPFAM" id="SSF53850">
    <property type="entry name" value="Periplasmic binding protein-like II"/>
    <property type="match status" value="1"/>
</dbReference>
<dbReference type="HOGENOM" id="CLU_031285_2_2_9"/>
<feature type="compositionally biased region" description="Polar residues" evidence="1">
    <location>
        <begin position="39"/>
        <end position="49"/>
    </location>
</feature>
<name>G5I9K3_9FIRM</name>
<dbReference type="AlphaFoldDB" id="G5I9K3"/>
<evidence type="ECO:0000256" key="1">
    <source>
        <dbReference type="SAM" id="MobiDB-lite"/>
    </source>
</evidence>
<dbReference type="PROSITE" id="PS51257">
    <property type="entry name" value="PROKAR_LIPOPROTEIN"/>
    <property type="match status" value="1"/>
</dbReference>
<dbReference type="EMBL" id="ADLN01000001">
    <property type="protein sequence ID" value="EHI61742.1"/>
    <property type="molecule type" value="Genomic_DNA"/>
</dbReference>
<keyword evidence="3" id="KW-1185">Reference proteome</keyword>
<protein>
    <submittedName>
        <fullName evidence="2">Uncharacterized protein</fullName>
    </submittedName>
</protein>
<dbReference type="Proteomes" id="UP000005384">
    <property type="component" value="Unassembled WGS sequence"/>
</dbReference>
<dbReference type="OrthoDB" id="55273at2"/>
<dbReference type="Gene3D" id="3.40.190.10">
    <property type="entry name" value="Periplasmic binding protein-like II"/>
    <property type="match status" value="2"/>
</dbReference>
<dbReference type="PATRIC" id="fig|742737.3.peg.187"/>
<comment type="caution">
    <text evidence="2">The sequence shown here is derived from an EMBL/GenBank/DDBJ whole genome shotgun (WGS) entry which is preliminary data.</text>
</comment>
<dbReference type="InterPro" id="IPR050490">
    <property type="entry name" value="Bact_solute-bd_prot1"/>
</dbReference>
<proteinExistence type="predicted"/>
<evidence type="ECO:0000313" key="3">
    <source>
        <dbReference type="Proteomes" id="UP000005384"/>
    </source>
</evidence>
<dbReference type="PANTHER" id="PTHR43649:SF12">
    <property type="entry name" value="DIACETYLCHITOBIOSE BINDING PROTEIN DASA"/>
    <property type="match status" value="1"/>
</dbReference>
<reference evidence="2 3" key="1">
    <citation type="submission" date="2011-08" db="EMBL/GenBank/DDBJ databases">
        <title>The Genome Sequence of Clostridium hathewayi WAL-18680.</title>
        <authorList>
            <consortium name="The Broad Institute Genome Sequencing Platform"/>
            <person name="Earl A."/>
            <person name="Ward D."/>
            <person name="Feldgarden M."/>
            <person name="Gevers D."/>
            <person name="Finegold S.M."/>
            <person name="Summanen P.H."/>
            <person name="Molitoris D.R."/>
            <person name="Song M."/>
            <person name="Daigneault M."/>
            <person name="Allen-Vercoe E."/>
            <person name="Young S.K."/>
            <person name="Zeng Q."/>
            <person name="Gargeya S."/>
            <person name="Fitzgerald M."/>
            <person name="Haas B."/>
            <person name="Abouelleil A."/>
            <person name="Alvarado L."/>
            <person name="Arachchi H.M."/>
            <person name="Berlin A."/>
            <person name="Brown A."/>
            <person name="Chapman S.B."/>
            <person name="Chen Z."/>
            <person name="Dunbar C."/>
            <person name="Freedman E."/>
            <person name="Gearin G."/>
            <person name="Gellesch M."/>
            <person name="Goldberg J."/>
            <person name="Griggs A."/>
            <person name="Gujja S."/>
            <person name="Heiman D."/>
            <person name="Howarth C."/>
            <person name="Larson L."/>
            <person name="Lui A."/>
            <person name="MacDonald P.J.P."/>
            <person name="Montmayeur A."/>
            <person name="Murphy C."/>
            <person name="Neiman D."/>
            <person name="Pearson M."/>
            <person name="Priest M."/>
            <person name="Roberts A."/>
            <person name="Saif S."/>
            <person name="Shea T."/>
            <person name="Shenoy N."/>
            <person name="Sisk P."/>
            <person name="Stolte C."/>
            <person name="Sykes S."/>
            <person name="Wortman J."/>
            <person name="Nusbaum C."/>
            <person name="Birren B."/>
        </authorList>
    </citation>
    <scope>NUCLEOTIDE SEQUENCE [LARGE SCALE GENOMIC DNA]</scope>
    <source>
        <strain evidence="2 3">WAL-18680</strain>
    </source>
</reference>
<evidence type="ECO:0000313" key="2">
    <source>
        <dbReference type="EMBL" id="EHI61742.1"/>
    </source>
</evidence>
<gene>
    <name evidence="2" type="ORF">HMPREF9473_00193</name>
</gene>
<sequence>MKKFIAWLMCGCMAAATLTGCGGGAGKDTSGEPAAGGQSAETTQSAGSEASGSKVINVWSFTDEVPNMIEKYKELHPDFDYEIKSTIIATTDGAYQPALDQALAAGGKDAPDIYCAEAAFVLKYSQGDASHYAAPYEDLGIDVAAMTKEADIAQYAIDIGTNQDGKIAALGYQATGGAFIYRRSIAKDVWGTDDPKEVAAKIGGGSGSWDKFFGAAEELKAKGYGMISGDGDLWHAVENSSDKGWIVDGKLHIDPKREAFLDLSKELLDNGYENDTRDWQDAWFADMKGEGAKPVLGFFGPAWLINYTLAPNCGGTTAGEGTFGDWAVCDSPIGFFWGGTWLLANKDSQVKDAVADIIKWVTLDSSEDGLQYMWANGTMNETGTKDAVASGTVMSKSDGSVDFLGGQNMFDVFVPANQYANGTNLTQFDETINTYWRDQVREYTAGNKSREQAIADFKQAVADNLDIQAE</sequence>